<dbReference type="PANTHER" id="PTHR15680:SF9">
    <property type="entry name" value="LARGE RIBOSOMAL SUBUNIT PROTEIN BL19M"/>
    <property type="match status" value="1"/>
</dbReference>
<dbReference type="PRINTS" id="PR00061">
    <property type="entry name" value="RIBOSOMALL19"/>
</dbReference>
<evidence type="ECO:0000313" key="8">
    <source>
        <dbReference type="Proteomes" id="UP000024842"/>
    </source>
</evidence>
<comment type="function">
    <text evidence="5 6">This protein is located at the 30S-50S ribosomal subunit interface and may play a role in the structure and function of the aminoacyl-tRNA binding site.</text>
</comment>
<keyword evidence="2 5" id="KW-0689">Ribosomal protein</keyword>
<dbReference type="SUPFAM" id="SSF50104">
    <property type="entry name" value="Translation proteins SH3-like domain"/>
    <property type="match status" value="1"/>
</dbReference>
<name>A0A023DXV3_9PROT</name>
<dbReference type="EMBL" id="BAUP01000078">
    <property type="protein sequence ID" value="GAJ46278.1"/>
    <property type="molecule type" value="Genomic_DNA"/>
</dbReference>
<dbReference type="NCBIfam" id="TIGR01024">
    <property type="entry name" value="rplS_bact"/>
    <property type="match status" value="1"/>
</dbReference>
<dbReference type="InterPro" id="IPR008991">
    <property type="entry name" value="Translation_prot_SH3-like_sf"/>
</dbReference>
<dbReference type="HAMAP" id="MF_00402">
    <property type="entry name" value="Ribosomal_bL19"/>
    <property type="match status" value="1"/>
</dbReference>
<reference evidence="7 8" key="1">
    <citation type="journal article" date="2014" name="FEMS Microbiol. Lett.">
        <title>Draft genome sequences of three Holospora species (Holospora obtusa, Holospora undulata, and Holospora elegans), endonuclear symbiotic bacteria of the ciliate Paramecium caudatum.</title>
        <authorList>
            <person name="Dohra H."/>
            <person name="Tanaka K."/>
            <person name="Suzuki T."/>
            <person name="Fujishima M."/>
            <person name="Suzuki H."/>
        </authorList>
    </citation>
    <scope>NUCLEOTIDE SEQUENCE [LARGE SCALE GENOMIC DNA]</scope>
    <source>
        <strain evidence="7 8">E1</strain>
    </source>
</reference>
<evidence type="ECO:0000256" key="1">
    <source>
        <dbReference type="ARBA" id="ARBA00005781"/>
    </source>
</evidence>
<comment type="similarity">
    <text evidence="1 5 6">Belongs to the bacterial ribosomal protein bL19 family.</text>
</comment>
<dbReference type="Pfam" id="PF01245">
    <property type="entry name" value="Ribosomal_L19"/>
    <property type="match status" value="1"/>
</dbReference>
<dbReference type="Proteomes" id="UP000024842">
    <property type="component" value="Unassembled WGS sequence"/>
</dbReference>
<dbReference type="STRING" id="1427503.HE1_00606"/>
<keyword evidence="3 5" id="KW-0687">Ribonucleoprotein</keyword>
<evidence type="ECO:0000256" key="6">
    <source>
        <dbReference type="RuleBase" id="RU000559"/>
    </source>
</evidence>
<dbReference type="GO" id="GO:0006412">
    <property type="term" value="P:translation"/>
    <property type="evidence" value="ECO:0007669"/>
    <property type="project" value="UniProtKB-UniRule"/>
</dbReference>
<gene>
    <name evidence="5" type="primary">rplS</name>
    <name evidence="7" type="ORF">HE1_00606</name>
</gene>
<dbReference type="InterPro" id="IPR001857">
    <property type="entry name" value="Ribosomal_bL19"/>
</dbReference>
<dbReference type="PANTHER" id="PTHR15680">
    <property type="entry name" value="RIBOSOMAL PROTEIN L19"/>
    <property type="match status" value="1"/>
</dbReference>
<keyword evidence="8" id="KW-1185">Reference proteome</keyword>
<dbReference type="AlphaFoldDB" id="A0A023DXV3"/>
<protein>
    <recommendedName>
        <fullName evidence="4 5">Large ribosomal subunit protein bL19</fullName>
    </recommendedName>
</protein>
<accession>A0A023DXV3</accession>
<dbReference type="GO" id="GO:0022625">
    <property type="term" value="C:cytosolic large ribosomal subunit"/>
    <property type="evidence" value="ECO:0007669"/>
    <property type="project" value="TreeGrafter"/>
</dbReference>
<evidence type="ECO:0000256" key="4">
    <source>
        <dbReference type="ARBA" id="ARBA00035171"/>
    </source>
</evidence>
<sequence length="168" mass="19657">MDEITIYRYRNFPNYFYLWHREIFYDRLLAIVVPSLVSMNLLEQFNQKKVAELMEGKQPIPEFSPGDTLSVHVILSEGGRVRVQRFEGVCIARRNRGLHSSFVVRRVVGNVSIKRRFPLYSPVIESIQVLRRGVVRRAKLYYLEGLSGKSSRIKERRRPNTGTDSLKK</sequence>
<dbReference type="GO" id="GO:0003735">
    <property type="term" value="F:structural constituent of ribosome"/>
    <property type="evidence" value="ECO:0007669"/>
    <property type="project" value="InterPro"/>
</dbReference>
<evidence type="ECO:0000256" key="3">
    <source>
        <dbReference type="ARBA" id="ARBA00023274"/>
    </source>
</evidence>
<evidence type="ECO:0000313" key="7">
    <source>
        <dbReference type="EMBL" id="GAJ46278.1"/>
    </source>
</evidence>
<evidence type="ECO:0000256" key="5">
    <source>
        <dbReference type="HAMAP-Rule" id="MF_00402"/>
    </source>
</evidence>
<dbReference type="InterPro" id="IPR038657">
    <property type="entry name" value="Ribosomal_bL19_sf"/>
</dbReference>
<comment type="caution">
    <text evidence="7">The sequence shown here is derived from an EMBL/GenBank/DDBJ whole genome shotgun (WGS) entry which is preliminary data.</text>
</comment>
<evidence type="ECO:0000256" key="2">
    <source>
        <dbReference type="ARBA" id="ARBA00022980"/>
    </source>
</evidence>
<organism evidence="7 8">
    <name type="scientific">Holospora elegans E1</name>
    <dbReference type="NCBI Taxonomy" id="1427503"/>
    <lineage>
        <taxon>Bacteria</taxon>
        <taxon>Pseudomonadati</taxon>
        <taxon>Pseudomonadota</taxon>
        <taxon>Alphaproteobacteria</taxon>
        <taxon>Holosporales</taxon>
        <taxon>Holosporaceae</taxon>
        <taxon>Holospora</taxon>
    </lineage>
</organism>
<proteinExistence type="inferred from homology"/>
<dbReference type="Gene3D" id="2.30.30.790">
    <property type="match status" value="1"/>
</dbReference>